<dbReference type="EMBL" id="MPSB01000004">
    <property type="protein sequence ID" value="ONF96546.1"/>
    <property type="molecule type" value="Genomic_DNA"/>
</dbReference>
<organism evidence="1 2">
    <name type="scientific">Sphingomonas jeddahensis</name>
    <dbReference type="NCBI Taxonomy" id="1915074"/>
    <lineage>
        <taxon>Bacteria</taxon>
        <taxon>Pseudomonadati</taxon>
        <taxon>Pseudomonadota</taxon>
        <taxon>Alphaproteobacteria</taxon>
        <taxon>Sphingomonadales</taxon>
        <taxon>Sphingomonadaceae</taxon>
        <taxon>Sphingomonas</taxon>
    </lineage>
</organism>
<protein>
    <submittedName>
        <fullName evidence="1">Uncharacterized protein</fullName>
    </submittedName>
</protein>
<gene>
    <name evidence="1" type="ORF">SPHI_13310</name>
</gene>
<sequence>MARRWVTGWKLGASDRDQLLARFEPLFPDVIADHVTLRTGTDHKTPLPRETQGEIVGEIDDGAGVQALVVRIGGSTDRGDGSTYHITWSIDRARGRRPVESNDVIARLGWRSLPEPIPIRLKPARF</sequence>
<evidence type="ECO:0000313" key="1">
    <source>
        <dbReference type="EMBL" id="ONF96546.1"/>
    </source>
</evidence>
<dbReference type="RefSeq" id="WP_076744095.1">
    <property type="nucleotide sequence ID" value="NZ_MPSB01000004.1"/>
</dbReference>
<reference evidence="1 2" key="1">
    <citation type="submission" date="2016-11" db="EMBL/GenBank/DDBJ databases">
        <title>Genome sequence of Sphingomonas jeddahensis G39.</title>
        <authorList>
            <person name="Poehlein A."/>
            <person name="Wuebbeler J.H."/>
            <person name="Steinbuechel A."/>
            <person name="Daniel R."/>
        </authorList>
    </citation>
    <scope>NUCLEOTIDE SEQUENCE [LARGE SCALE GENOMIC DNA]</scope>
    <source>
        <strain evidence="1 2">G39</strain>
    </source>
</reference>
<dbReference type="OrthoDB" id="7510933at2"/>
<dbReference type="STRING" id="1915074.SPHI_13310"/>
<dbReference type="Proteomes" id="UP000188729">
    <property type="component" value="Unassembled WGS sequence"/>
</dbReference>
<accession>A0A1V2EV45</accession>
<evidence type="ECO:0000313" key="2">
    <source>
        <dbReference type="Proteomes" id="UP000188729"/>
    </source>
</evidence>
<comment type="caution">
    <text evidence="1">The sequence shown here is derived from an EMBL/GenBank/DDBJ whole genome shotgun (WGS) entry which is preliminary data.</text>
</comment>
<name>A0A1V2EV45_9SPHN</name>
<proteinExistence type="predicted"/>
<keyword evidence="2" id="KW-1185">Reference proteome</keyword>
<dbReference type="AlphaFoldDB" id="A0A1V2EV45"/>